<reference evidence="1" key="1">
    <citation type="submission" date="2016-10" db="EMBL/GenBank/DDBJ databases">
        <title>Sequence of Gallionella enrichment culture.</title>
        <authorList>
            <person name="Poehlein A."/>
            <person name="Muehling M."/>
            <person name="Daniel R."/>
        </authorList>
    </citation>
    <scope>NUCLEOTIDE SEQUENCE</scope>
</reference>
<protein>
    <recommendedName>
        <fullName evidence="2">DUF4412 domain-containing protein</fullName>
    </recommendedName>
</protein>
<name>A0A1J5R530_9ZZZZ</name>
<evidence type="ECO:0008006" key="2">
    <source>
        <dbReference type="Google" id="ProtNLM"/>
    </source>
</evidence>
<comment type="caution">
    <text evidence="1">The sequence shown here is derived from an EMBL/GenBank/DDBJ whole genome shotgun (WGS) entry which is preliminary data.</text>
</comment>
<dbReference type="AlphaFoldDB" id="A0A1J5R530"/>
<dbReference type="EMBL" id="MLJW01000271">
    <property type="protein sequence ID" value="OIQ91054.1"/>
    <property type="molecule type" value="Genomic_DNA"/>
</dbReference>
<proteinExistence type="predicted"/>
<gene>
    <name evidence="1" type="ORF">GALL_270200</name>
</gene>
<organism evidence="1">
    <name type="scientific">mine drainage metagenome</name>
    <dbReference type="NCBI Taxonomy" id="410659"/>
    <lineage>
        <taxon>unclassified sequences</taxon>
        <taxon>metagenomes</taxon>
        <taxon>ecological metagenomes</taxon>
    </lineage>
</organism>
<evidence type="ECO:0000313" key="1">
    <source>
        <dbReference type="EMBL" id="OIQ91054.1"/>
    </source>
</evidence>
<sequence>MLRRLSLLVPALLAMMAAFAPVRASLVSAADLLDAKVQYTADFQIRTGVMGGFHGTVMHAHGRERRDFGALGGPQILLLRRDMDEATMLWPERKWYVTTSFSQAAALVGGFDGVMLNRRPTGSETINGEPCTRYAVTGTSAMGGSFRGTMWLTRDGILMRASGMVRFEGHETSVETSLNHLRRVHVGAASFARPADYTGLPIDLSKFGLKVR</sequence>
<accession>A0A1J5R530</accession>